<dbReference type="EMBL" id="VDUX01000004">
    <property type="protein sequence ID" value="TXL60614.1"/>
    <property type="molecule type" value="Genomic_DNA"/>
</dbReference>
<keyword evidence="5" id="KW-1185">Reference proteome</keyword>
<dbReference type="Pfam" id="PF13692">
    <property type="entry name" value="Glyco_trans_1_4"/>
    <property type="match status" value="1"/>
</dbReference>
<dbReference type="PANTHER" id="PTHR12526">
    <property type="entry name" value="GLYCOSYLTRANSFERASE"/>
    <property type="match status" value="1"/>
</dbReference>
<dbReference type="AlphaFoldDB" id="A0A5C8NFE7"/>
<protein>
    <submittedName>
        <fullName evidence="4">Glycosyltransferase family 4 protein</fullName>
    </submittedName>
</protein>
<dbReference type="OrthoDB" id="3180470at2"/>
<evidence type="ECO:0000259" key="3">
    <source>
        <dbReference type="Pfam" id="PF13579"/>
    </source>
</evidence>
<keyword evidence="1" id="KW-0328">Glycosyltransferase</keyword>
<evidence type="ECO:0000256" key="1">
    <source>
        <dbReference type="ARBA" id="ARBA00022676"/>
    </source>
</evidence>
<dbReference type="Pfam" id="PF13579">
    <property type="entry name" value="Glyco_trans_4_4"/>
    <property type="match status" value="1"/>
</dbReference>
<gene>
    <name evidence="4" type="ORF">FHP06_09230</name>
</gene>
<dbReference type="Gene3D" id="3.40.50.2000">
    <property type="entry name" value="Glycogen Phosphorylase B"/>
    <property type="match status" value="2"/>
</dbReference>
<dbReference type="Proteomes" id="UP000321571">
    <property type="component" value="Unassembled WGS sequence"/>
</dbReference>
<evidence type="ECO:0000313" key="4">
    <source>
        <dbReference type="EMBL" id="TXL60614.1"/>
    </source>
</evidence>
<organism evidence="4 5">
    <name type="scientific">Aeromicrobium terrae</name>
    <dbReference type="NCBI Taxonomy" id="2498846"/>
    <lineage>
        <taxon>Bacteria</taxon>
        <taxon>Bacillati</taxon>
        <taxon>Actinomycetota</taxon>
        <taxon>Actinomycetes</taxon>
        <taxon>Propionibacteriales</taxon>
        <taxon>Nocardioidaceae</taxon>
        <taxon>Aeromicrobium</taxon>
    </lineage>
</organism>
<accession>A0A5C8NFE7</accession>
<proteinExistence type="predicted"/>
<reference evidence="4 5" key="1">
    <citation type="submission" date="2019-06" db="EMBL/GenBank/DDBJ databases">
        <title>Aeromicrobium sp. nov., isolated from a maize field.</title>
        <authorList>
            <person name="Lin S.-Y."/>
            <person name="Tsai C.-F."/>
            <person name="Young C.-C."/>
        </authorList>
    </citation>
    <scope>NUCLEOTIDE SEQUENCE [LARGE SCALE GENOMIC DNA]</scope>
    <source>
        <strain evidence="4 5">CC-CFT486</strain>
    </source>
</reference>
<comment type="caution">
    <text evidence="4">The sequence shown here is derived from an EMBL/GenBank/DDBJ whole genome shotgun (WGS) entry which is preliminary data.</text>
</comment>
<name>A0A5C8NFE7_9ACTN</name>
<evidence type="ECO:0000256" key="2">
    <source>
        <dbReference type="ARBA" id="ARBA00022679"/>
    </source>
</evidence>
<dbReference type="RefSeq" id="WP_147686069.1">
    <property type="nucleotide sequence ID" value="NZ_VDUX01000004.1"/>
</dbReference>
<dbReference type="InterPro" id="IPR028098">
    <property type="entry name" value="Glyco_trans_4-like_N"/>
</dbReference>
<feature type="domain" description="Glycosyltransferase subfamily 4-like N-terminal" evidence="3">
    <location>
        <begin position="15"/>
        <end position="192"/>
    </location>
</feature>
<keyword evidence="2 4" id="KW-0808">Transferase</keyword>
<dbReference type="CDD" id="cd03794">
    <property type="entry name" value="GT4_WbuB-like"/>
    <property type="match status" value="1"/>
</dbReference>
<dbReference type="GO" id="GO:0016757">
    <property type="term" value="F:glycosyltransferase activity"/>
    <property type="evidence" value="ECO:0007669"/>
    <property type="project" value="UniProtKB-KW"/>
</dbReference>
<dbReference type="SUPFAM" id="SSF53756">
    <property type="entry name" value="UDP-Glycosyltransferase/glycogen phosphorylase"/>
    <property type="match status" value="1"/>
</dbReference>
<sequence>MRIVLHDFSGHPFQAELSRRLAERGHDVEHVFSNQYVSGKGHLERQPGDPEGLSFTGITIDTPFKKYDPFGRLRFERAYAKHWRKRLDGQQVDAVVACNIPLFALVLFAWYARRRKLSWVFWHQDIYSFALGAELRRRLPRLIAGPGARFLVRLEAWCAKRASHVVAIGPTFTEVYDDWGIPPERTSVIPNWAPLDDIYPVDRDNRRTADLFDADAELRLLYSGTLGRKHNPMLLVELLRAVRDRGVDAALTVVSEGEPADELAALARAEAALPMRVLPFQPADDLPEVLGSADVLVALLEPDATTFSIPSKVLSYMAAGRPILGLMPGDNPAAADILASGGFVTEPDDESAERSTTWLLDLVKDPDAVAEIGRRTRAVAEDKFESGAITDRFEDVLTSVHRKG</sequence>
<evidence type="ECO:0000313" key="5">
    <source>
        <dbReference type="Proteomes" id="UP000321571"/>
    </source>
</evidence>